<accession>C0FSQ2</accession>
<evidence type="ECO:0000313" key="9">
    <source>
        <dbReference type="Proteomes" id="UP000003561"/>
    </source>
</evidence>
<evidence type="ECO:0000256" key="3">
    <source>
        <dbReference type="ARBA" id="ARBA00022475"/>
    </source>
</evidence>
<dbReference type="Proteomes" id="UP000003561">
    <property type="component" value="Unassembled WGS sequence"/>
</dbReference>
<dbReference type="Pfam" id="PF01554">
    <property type="entry name" value="MatE"/>
    <property type="match status" value="1"/>
</dbReference>
<dbReference type="GO" id="GO:0005886">
    <property type="term" value="C:plasma membrane"/>
    <property type="evidence" value="ECO:0007669"/>
    <property type="project" value="UniProtKB-SubCell"/>
</dbReference>
<comment type="caution">
    <text evidence="8">The sequence shown here is derived from an EMBL/GenBank/DDBJ whole genome shotgun (WGS) entry which is preliminary data.</text>
</comment>
<dbReference type="PANTHER" id="PTHR43549">
    <property type="entry name" value="MULTIDRUG RESISTANCE PROTEIN YPNP-RELATED"/>
    <property type="match status" value="1"/>
</dbReference>
<dbReference type="eggNOG" id="COG0534">
    <property type="taxonomic scope" value="Bacteria"/>
</dbReference>
<evidence type="ECO:0000256" key="1">
    <source>
        <dbReference type="ARBA" id="ARBA00004651"/>
    </source>
</evidence>
<dbReference type="AlphaFoldDB" id="C0FSQ2"/>
<evidence type="ECO:0000256" key="4">
    <source>
        <dbReference type="ARBA" id="ARBA00022692"/>
    </source>
</evidence>
<name>C0FSQ2_9FIRM</name>
<dbReference type="InterPro" id="IPR052031">
    <property type="entry name" value="Membrane_Transporter-Flippase"/>
</dbReference>
<dbReference type="GO" id="GO:0042910">
    <property type="term" value="F:xenobiotic transmembrane transporter activity"/>
    <property type="evidence" value="ECO:0007669"/>
    <property type="project" value="InterPro"/>
</dbReference>
<keyword evidence="6 7" id="KW-0472">Membrane</keyword>
<evidence type="ECO:0000256" key="5">
    <source>
        <dbReference type="ARBA" id="ARBA00022989"/>
    </source>
</evidence>
<evidence type="ECO:0000313" key="8">
    <source>
        <dbReference type="EMBL" id="EEG94380.1"/>
    </source>
</evidence>
<reference evidence="8 9" key="2">
    <citation type="submission" date="2009-03" db="EMBL/GenBank/DDBJ databases">
        <title>Draft genome sequence of Roseburia inulinivorans (DSM 16841).</title>
        <authorList>
            <person name="Sudarsanam P."/>
            <person name="Ley R."/>
            <person name="Guruge J."/>
            <person name="Turnbaugh P.J."/>
            <person name="Mahowald M."/>
            <person name="Liep D."/>
            <person name="Gordon J."/>
        </authorList>
    </citation>
    <scope>NUCLEOTIDE SEQUENCE [LARGE SCALE GENOMIC DNA]</scope>
    <source>
        <strain evidence="8 9">DSM 16841</strain>
    </source>
</reference>
<keyword evidence="3" id="KW-1003">Cell membrane</keyword>
<evidence type="ECO:0000256" key="6">
    <source>
        <dbReference type="ARBA" id="ARBA00023136"/>
    </source>
</evidence>
<reference evidence="8 9" key="1">
    <citation type="submission" date="2009-02" db="EMBL/GenBank/DDBJ databases">
        <authorList>
            <person name="Fulton L."/>
            <person name="Clifton S."/>
            <person name="Fulton B."/>
            <person name="Xu J."/>
            <person name="Minx P."/>
            <person name="Pepin K.H."/>
            <person name="Johnson M."/>
            <person name="Bhonagiri V."/>
            <person name="Nash W.E."/>
            <person name="Mardis E.R."/>
            <person name="Wilson R.K."/>
        </authorList>
    </citation>
    <scope>NUCLEOTIDE SEQUENCE [LARGE SCALE GENOMIC DNA]</scope>
    <source>
        <strain evidence="8 9">DSM 16841</strain>
    </source>
</reference>
<keyword evidence="2" id="KW-0813">Transport</keyword>
<sequence>MTTQEKNGITEGVIWKQLLIFFFPILVGSFFQQLYNTVDSVIVGQFVGKEALSSVGGSAGQIISLVVGFFTGVSTGATVIISQYFGAGKKRGDRRVSSHRLRICTCGRTCARNCRDRVCTADVTLDEHTGGTDRRIGTVRAGVFFRTDFYFHLQYGCCDFKGSRGFEKTIILSDRLQCGKYYIGSFTHSGYSIRRFRCGHCHPDRSGGQCCFGDSYTDVPHGGHETVSLTDPHVQKNAAEYFKNRSSGGI</sequence>
<keyword evidence="5 7" id="KW-1133">Transmembrane helix</keyword>
<evidence type="ECO:0000256" key="7">
    <source>
        <dbReference type="SAM" id="Phobius"/>
    </source>
</evidence>
<comment type="subcellular location">
    <subcellularLocation>
        <location evidence="1">Cell membrane</location>
        <topology evidence="1">Multi-pass membrane protein</topology>
    </subcellularLocation>
</comment>
<dbReference type="EMBL" id="ACFY01000065">
    <property type="protein sequence ID" value="EEG94380.1"/>
    <property type="molecule type" value="Genomic_DNA"/>
</dbReference>
<feature type="transmembrane region" description="Helical" evidence="7">
    <location>
        <begin position="62"/>
        <end position="85"/>
    </location>
</feature>
<keyword evidence="4 7" id="KW-0812">Transmembrane</keyword>
<proteinExistence type="predicted"/>
<dbReference type="InterPro" id="IPR002528">
    <property type="entry name" value="MATE_fam"/>
</dbReference>
<evidence type="ECO:0000256" key="2">
    <source>
        <dbReference type="ARBA" id="ARBA00022448"/>
    </source>
</evidence>
<gene>
    <name evidence="8" type="ORF">ROSEINA2194_01768</name>
</gene>
<feature type="transmembrane region" description="Helical" evidence="7">
    <location>
        <begin position="12"/>
        <end position="31"/>
    </location>
</feature>
<dbReference type="PANTHER" id="PTHR43549:SF3">
    <property type="entry name" value="MULTIDRUG RESISTANCE PROTEIN YPNP-RELATED"/>
    <property type="match status" value="1"/>
</dbReference>
<organism evidence="8 9">
    <name type="scientific">Roseburia inulinivorans DSM 16841</name>
    <dbReference type="NCBI Taxonomy" id="622312"/>
    <lineage>
        <taxon>Bacteria</taxon>
        <taxon>Bacillati</taxon>
        <taxon>Bacillota</taxon>
        <taxon>Clostridia</taxon>
        <taxon>Lachnospirales</taxon>
        <taxon>Lachnospiraceae</taxon>
        <taxon>Roseburia</taxon>
    </lineage>
</organism>
<protein>
    <submittedName>
        <fullName evidence="8">MATE efflux family protein</fullName>
    </submittedName>
</protein>
<dbReference type="GO" id="GO:0015297">
    <property type="term" value="F:antiporter activity"/>
    <property type="evidence" value="ECO:0007669"/>
    <property type="project" value="InterPro"/>
</dbReference>